<dbReference type="Gene3D" id="1.10.1740.10">
    <property type="match status" value="1"/>
</dbReference>
<dbReference type="PANTHER" id="PTHR43133:SF51">
    <property type="entry name" value="RNA POLYMERASE SIGMA FACTOR"/>
    <property type="match status" value="1"/>
</dbReference>
<feature type="region of interest" description="Disordered" evidence="5">
    <location>
        <begin position="1"/>
        <end position="22"/>
    </location>
</feature>
<dbReference type="InterPro" id="IPR014284">
    <property type="entry name" value="RNA_pol_sigma-70_dom"/>
</dbReference>
<dbReference type="Pfam" id="PF04542">
    <property type="entry name" value="Sigma70_r2"/>
    <property type="match status" value="1"/>
</dbReference>
<dbReference type="GO" id="GO:0006352">
    <property type="term" value="P:DNA-templated transcription initiation"/>
    <property type="evidence" value="ECO:0007669"/>
    <property type="project" value="InterPro"/>
</dbReference>
<dbReference type="InterPro" id="IPR013324">
    <property type="entry name" value="RNA_pol_sigma_r3/r4-like"/>
</dbReference>
<evidence type="ECO:0000256" key="1">
    <source>
        <dbReference type="ARBA" id="ARBA00010641"/>
    </source>
</evidence>
<reference evidence="8 9" key="1">
    <citation type="submission" date="2019-02" db="EMBL/GenBank/DDBJ databases">
        <title>Deep-cultivation of Planctomycetes and their phenomic and genomic characterization uncovers novel biology.</title>
        <authorList>
            <person name="Wiegand S."/>
            <person name="Jogler M."/>
            <person name="Boedeker C."/>
            <person name="Pinto D."/>
            <person name="Vollmers J."/>
            <person name="Rivas-Marin E."/>
            <person name="Kohn T."/>
            <person name="Peeters S.H."/>
            <person name="Heuer A."/>
            <person name="Rast P."/>
            <person name="Oberbeckmann S."/>
            <person name="Bunk B."/>
            <person name="Jeske O."/>
            <person name="Meyerdierks A."/>
            <person name="Storesund J.E."/>
            <person name="Kallscheuer N."/>
            <person name="Luecker S."/>
            <person name="Lage O.M."/>
            <person name="Pohl T."/>
            <person name="Merkel B.J."/>
            <person name="Hornburger P."/>
            <person name="Mueller R.-W."/>
            <person name="Bruemmer F."/>
            <person name="Labrenz M."/>
            <person name="Spormann A.M."/>
            <person name="Op den Camp H."/>
            <person name="Overmann J."/>
            <person name="Amann R."/>
            <person name="Jetten M.S.M."/>
            <person name="Mascher T."/>
            <person name="Medema M.H."/>
            <person name="Devos D.P."/>
            <person name="Kaster A.-K."/>
            <person name="Ovreas L."/>
            <person name="Rohde M."/>
            <person name="Galperin M.Y."/>
            <person name="Jogler C."/>
        </authorList>
    </citation>
    <scope>NUCLEOTIDE SEQUENCE [LARGE SCALE GENOMIC DNA]</scope>
    <source>
        <strain evidence="8 9">V22</strain>
    </source>
</reference>
<evidence type="ECO:0000256" key="5">
    <source>
        <dbReference type="SAM" id="MobiDB-lite"/>
    </source>
</evidence>
<evidence type="ECO:0000256" key="2">
    <source>
        <dbReference type="ARBA" id="ARBA00023015"/>
    </source>
</evidence>
<protein>
    <submittedName>
        <fullName evidence="8">RNA polymerase sigma factor CnrH</fullName>
    </submittedName>
</protein>
<comment type="similarity">
    <text evidence="1">Belongs to the sigma-70 factor family. ECF subfamily.</text>
</comment>
<dbReference type="GO" id="GO:0016987">
    <property type="term" value="F:sigma factor activity"/>
    <property type="evidence" value="ECO:0007669"/>
    <property type="project" value="UniProtKB-KW"/>
</dbReference>
<organism evidence="8 9">
    <name type="scientific">Calycomorphotria hydatis</name>
    <dbReference type="NCBI Taxonomy" id="2528027"/>
    <lineage>
        <taxon>Bacteria</taxon>
        <taxon>Pseudomonadati</taxon>
        <taxon>Planctomycetota</taxon>
        <taxon>Planctomycetia</taxon>
        <taxon>Planctomycetales</taxon>
        <taxon>Planctomycetaceae</taxon>
        <taxon>Calycomorphotria</taxon>
    </lineage>
</organism>
<evidence type="ECO:0000259" key="6">
    <source>
        <dbReference type="Pfam" id="PF04542"/>
    </source>
</evidence>
<keyword evidence="3" id="KW-0731">Sigma factor</keyword>
<evidence type="ECO:0000313" key="9">
    <source>
        <dbReference type="Proteomes" id="UP000319976"/>
    </source>
</evidence>
<dbReference type="EMBL" id="CP036316">
    <property type="protein sequence ID" value="QDT64146.1"/>
    <property type="molecule type" value="Genomic_DNA"/>
</dbReference>
<dbReference type="SUPFAM" id="SSF88946">
    <property type="entry name" value="Sigma2 domain of RNA polymerase sigma factors"/>
    <property type="match status" value="1"/>
</dbReference>
<evidence type="ECO:0000256" key="3">
    <source>
        <dbReference type="ARBA" id="ARBA00023082"/>
    </source>
</evidence>
<keyword evidence="2" id="KW-0805">Transcription regulation</keyword>
<evidence type="ECO:0000313" key="8">
    <source>
        <dbReference type="EMBL" id="QDT64146.1"/>
    </source>
</evidence>
<dbReference type="GO" id="GO:0003677">
    <property type="term" value="F:DNA binding"/>
    <property type="evidence" value="ECO:0007669"/>
    <property type="project" value="InterPro"/>
</dbReference>
<dbReference type="NCBIfam" id="TIGR02989">
    <property type="entry name" value="Sig-70_gvs1"/>
    <property type="match status" value="1"/>
</dbReference>
<dbReference type="InterPro" id="IPR013249">
    <property type="entry name" value="RNA_pol_sigma70_r4_t2"/>
</dbReference>
<gene>
    <name evidence="8" type="primary">cnrH_2</name>
    <name evidence="8" type="ORF">V22_13770</name>
</gene>
<keyword evidence="4" id="KW-0804">Transcription</keyword>
<dbReference type="PANTHER" id="PTHR43133">
    <property type="entry name" value="RNA POLYMERASE ECF-TYPE SIGMA FACTO"/>
    <property type="match status" value="1"/>
</dbReference>
<dbReference type="RefSeq" id="WP_145261066.1">
    <property type="nucleotide sequence ID" value="NZ_CP036316.1"/>
</dbReference>
<accession>A0A517T6Y8</accession>
<sequence length="191" mass="22220">MNQRAPQHVTERDGAHPSVDETRHEQFAKRFLEAQTKIYATVLAMMVHRSDADDVMQDAVVVLWKKYDDFDPETSFVRWSCAVAANVARTHLRTLRRRRDNVIMTDELASKVNSVRTASMELLELRRERLHECLQRLPDRDRELIVACYSGESSFSKVARQYGKTSQAIYMKLNRVRKQLFGCITRLMGDD</sequence>
<dbReference type="InterPro" id="IPR007627">
    <property type="entry name" value="RNA_pol_sigma70_r2"/>
</dbReference>
<dbReference type="AlphaFoldDB" id="A0A517T6Y8"/>
<feature type="domain" description="RNA polymerase sigma-70 region 2" evidence="6">
    <location>
        <begin position="35"/>
        <end position="98"/>
    </location>
</feature>
<dbReference type="Gene3D" id="1.10.10.10">
    <property type="entry name" value="Winged helix-like DNA-binding domain superfamily/Winged helix DNA-binding domain"/>
    <property type="match status" value="1"/>
</dbReference>
<dbReference type="NCBIfam" id="TIGR02937">
    <property type="entry name" value="sigma70-ECF"/>
    <property type="match status" value="1"/>
</dbReference>
<keyword evidence="9" id="KW-1185">Reference proteome</keyword>
<feature type="compositionally biased region" description="Basic and acidic residues" evidence="5">
    <location>
        <begin position="9"/>
        <end position="22"/>
    </location>
</feature>
<dbReference type="InterPro" id="IPR014331">
    <property type="entry name" value="RNA_pol_sigma70_ECF_RHOBA"/>
</dbReference>
<dbReference type="InterPro" id="IPR036388">
    <property type="entry name" value="WH-like_DNA-bd_sf"/>
</dbReference>
<dbReference type="SUPFAM" id="SSF88659">
    <property type="entry name" value="Sigma3 and sigma4 domains of RNA polymerase sigma factors"/>
    <property type="match status" value="1"/>
</dbReference>
<dbReference type="KEGG" id="chya:V22_13770"/>
<dbReference type="Proteomes" id="UP000319976">
    <property type="component" value="Chromosome"/>
</dbReference>
<dbReference type="Pfam" id="PF08281">
    <property type="entry name" value="Sigma70_r4_2"/>
    <property type="match status" value="1"/>
</dbReference>
<proteinExistence type="inferred from homology"/>
<dbReference type="InterPro" id="IPR013325">
    <property type="entry name" value="RNA_pol_sigma_r2"/>
</dbReference>
<evidence type="ECO:0000259" key="7">
    <source>
        <dbReference type="Pfam" id="PF08281"/>
    </source>
</evidence>
<dbReference type="InterPro" id="IPR039425">
    <property type="entry name" value="RNA_pol_sigma-70-like"/>
</dbReference>
<evidence type="ECO:0000256" key="4">
    <source>
        <dbReference type="ARBA" id="ARBA00023163"/>
    </source>
</evidence>
<dbReference type="OrthoDB" id="6383365at2"/>
<name>A0A517T6Y8_9PLAN</name>
<feature type="domain" description="RNA polymerase sigma factor 70 region 4 type 2" evidence="7">
    <location>
        <begin position="127"/>
        <end position="180"/>
    </location>
</feature>